<sequence length="39" mass="4317">MDDSSVECIVCAVLLYQKDFPGVLIFSLCSIHVNCCFTC</sequence>
<name>A0A2P2MZ27_RHIMU</name>
<dbReference type="AlphaFoldDB" id="A0A2P2MZ27"/>
<accession>A0A2P2MZ27</accession>
<evidence type="ECO:0000313" key="1">
    <source>
        <dbReference type="EMBL" id="MBX35491.1"/>
    </source>
</evidence>
<organism evidence="1">
    <name type="scientific">Rhizophora mucronata</name>
    <name type="common">Asiatic mangrove</name>
    <dbReference type="NCBI Taxonomy" id="61149"/>
    <lineage>
        <taxon>Eukaryota</taxon>
        <taxon>Viridiplantae</taxon>
        <taxon>Streptophyta</taxon>
        <taxon>Embryophyta</taxon>
        <taxon>Tracheophyta</taxon>
        <taxon>Spermatophyta</taxon>
        <taxon>Magnoliopsida</taxon>
        <taxon>eudicotyledons</taxon>
        <taxon>Gunneridae</taxon>
        <taxon>Pentapetalae</taxon>
        <taxon>rosids</taxon>
        <taxon>fabids</taxon>
        <taxon>Malpighiales</taxon>
        <taxon>Rhizophoraceae</taxon>
        <taxon>Rhizophora</taxon>
    </lineage>
</organism>
<protein>
    <submittedName>
        <fullName evidence="1">Uncharacterized protein</fullName>
    </submittedName>
</protein>
<dbReference type="EMBL" id="GGEC01055007">
    <property type="protein sequence ID" value="MBX35491.1"/>
    <property type="molecule type" value="Transcribed_RNA"/>
</dbReference>
<proteinExistence type="predicted"/>
<reference evidence="1" key="1">
    <citation type="submission" date="2018-02" db="EMBL/GenBank/DDBJ databases">
        <title>Rhizophora mucronata_Transcriptome.</title>
        <authorList>
            <person name="Meera S.P."/>
            <person name="Sreeshan A."/>
            <person name="Augustine A."/>
        </authorList>
    </citation>
    <scope>NUCLEOTIDE SEQUENCE</scope>
    <source>
        <tissue evidence="1">Leaf</tissue>
    </source>
</reference>